<dbReference type="PROSITE" id="PS00018">
    <property type="entry name" value="EF_HAND_1"/>
    <property type="match status" value="1"/>
</dbReference>
<proteinExistence type="predicted"/>
<dbReference type="PANTHER" id="PTHR10891">
    <property type="entry name" value="EF-HAND CALCIUM-BINDING DOMAIN CONTAINING PROTEIN"/>
    <property type="match status" value="1"/>
</dbReference>
<evidence type="ECO:0000256" key="1">
    <source>
        <dbReference type="ARBA" id="ARBA00022723"/>
    </source>
</evidence>
<evidence type="ECO:0000256" key="3">
    <source>
        <dbReference type="ARBA" id="ARBA00022837"/>
    </source>
</evidence>
<feature type="domain" description="EF-hand" evidence="4">
    <location>
        <begin position="185"/>
        <end position="220"/>
    </location>
</feature>
<evidence type="ECO:0000256" key="2">
    <source>
        <dbReference type="ARBA" id="ARBA00022737"/>
    </source>
</evidence>
<evidence type="ECO:0000313" key="5">
    <source>
        <dbReference type="EMBL" id="KAB5553491.1"/>
    </source>
</evidence>
<dbReference type="SMART" id="SM00054">
    <property type="entry name" value="EFh"/>
    <property type="match status" value="2"/>
</dbReference>
<dbReference type="InterPro" id="IPR018247">
    <property type="entry name" value="EF_Hand_1_Ca_BS"/>
</dbReference>
<dbReference type="EMBL" id="VDCV01000006">
    <property type="protein sequence ID" value="KAB5553491.1"/>
    <property type="molecule type" value="Genomic_DNA"/>
</dbReference>
<keyword evidence="2" id="KW-0677">Repeat</keyword>
<comment type="caution">
    <text evidence="5">The sequence shown here is derived from an EMBL/GenBank/DDBJ whole genome shotgun (WGS) entry which is preliminary data.</text>
</comment>
<dbReference type="Proteomes" id="UP000326939">
    <property type="component" value="Chromosome 6"/>
</dbReference>
<protein>
    <recommendedName>
        <fullName evidence="4">EF-hand domain-containing protein</fullName>
    </recommendedName>
</protein>
<dbReference type="Gene3D" id="1.10.238.10">
    <property type="entry name" value="EF-hand"/>
    <property type="match status" value="1"/>
</dbReference>
<organism evidence="5 6">
    <name type="scientific">Salix brachista</name>
    <dbReference type="NCBI Taxonomy" id="2182728"/>
    <lineage>
        <taxon>Eukaryota</taxon>
        <taxon>Viridiplantae</taxon>
        <taxon>Streptophyta</taxon>
        <taxon>Embryophyta</taxon>
        <taxon>Tracheophyta</taxon>
        <taxon>Spermatophyta</taxon>
        <taxon>Magnoliopsida</taxon>
        <taxon>eudicotyledons</taxon>
        <taxon>Gunneridae</taxon>
        <taxon>Pentapetalae</taxon>
        <taxon>rosids</taxon>
        <taxon>fabids</taxon>
        <taxon>Malpighiales</taxon>
        <taxon>Salicaceae</taxon>
        <taxon>Saliceae</taxon>
        <taxon>Salix</taxon>
    </lineage>
</organism>
<dbReference type="InterPro" id="IPR002048">
    <property type="entry name" value="EF_hand_dom"/>
</dbReference>
<keyword evidence="6" id="KW-1185">Reference proteome</keyword>
<keyword evidence="1" id="KW-0479">Metal-binding</keyword>
<dbReference type="AlphaFoldDB" id="A0A5N5MH02"/>
<dbReference type="InterPro" id="IPR011992">
    <property type="entry name" value="EF-hand-dom_pair"/>
</dbReference>
<dbReference type="GO" id="GO:0005509">
    <property type="term" value="F:calcium ion binding"/>
    <property type="evidence" value="ECO:0007669"/>
    <property type="project" value="InterPro"/>
</dbReference>
<evidence type="ECO:0000259" key="4">
    <source>
        <dbReference type="PROSITE" id="PS50222"/>
    </source>
</evidence>
<name>A0A5N5MH02_9ROSI</name>
<gene>
    <name evidence="5" type="ORF">DKX38_010802</name>
</gene>
<dbReference type="CDD" id="cd00051">
    <property type="entry name" value="EFh"/>
    <property type="match status" value="1"/>
</dbReference>
<sequence length="253" mass="27772">MRPIESLNDGKIIVGDSSLHSSSFLVMGISKFSQIFKDGFHDPQASRKVLTPERISLASASWHHESLLLDSNMIGITGVCSRLVQALGVSGPSPSTCLQTAPTRKQAKARQADELMIQALTAVFGMENNGKIKKEKARRVVEKLGLIYVEGGGEDDQASFDLPGGVDDEEVPVDEVLNGLQEGSDRHQLLQEAFKIFDENGNGYIEAVELKRVLQCLGLDKGWGMEQIQKMLRAADLNFDGMVDFNEFELMMG</sequence>
<dbReference type="InterPro" id="IPR039647">
    <property type="entry name" value="EF_hand_pair_protein_CML-like"/>
</dbReference>
<accession>A0A5N5MH02</accession>
<keyword evidence="3" id="KW-0106">Calcium</keyword>
<dbReference type="Pfam" id="PF13499">
    <property type="entry name" value="EF-hand_7"/>
    <property type="match status" value="1"/>
</dbReference>
<reference evidence="6" key="1">
    <citation type="journal article" date="2019" name="Gigascience">
        <title>De novo genome assembly of the endangered Acer yangbiense, a plant species with extremely small populations endemic to Yunnan Province, China.</title>
        <authorList>
            <person name="Yang J."/>
            <person name="Wariss H.M."/>
            <person name="Tao L."/>
            <person name="Zhang R."/>
            <person name="Yun Q."/>
            <person name="Hollingsworth P."/>
            <person name="Dao Z."/>
            <person name="Luo G."/>
            <person name="Guo H."/>
            <person name="Ma Y."/>
            <person name="Sun W."/>
        </authorList>
    </citation>
    <scope>NUCLEOTIDE SEQUENCE [LARGE SCALE GENOMIC DNA]</scope>
    <source>
        <strain evidence="6">cv. br00</strain>
    </source>
</reference>
<dbReference type="SUPFAM" id="SSF47473">
    <property type="entry name" value="EF-hand"/>
    <property type="match status" value="1"/>
</dbReference>
<evidence type="ECO:0000313" key="6">
    <source>
        <dbReference type="Proteomes" id="UP000326939"/>
    </source>
</evidence>
<feature type="domain" description="EF-hand" evidence="4">
    <location>
        <begin position="223"/>
        <end position="253"/>
    </location>
</feature>
<dbReference type="PROSITE" id="PS50222">
    <property type="entry name" value="EF_HAND_2"/>
    <property type="match status" value="2"/>
</dbReference>
<dbReference type="FunFam" id="1.10.238.10:FF:000001">
    <property type="entry name" value="Calmodulin 1"/>
    <property type="match status" value="1"/>
</dbReference>